<keyword evidence="5" id="KW-0067">ATP-binding</keyword>
<dbReference type="Gene3D" id="3.40.50.10840">
    <property type="entry name" value="Putative sugar-binding, N-terminal domain"/>
    <property type="match status" value="1"/>
</dbReference>
<dbReference type="InterPro" id="IPR037051">
    <property type="entry name" value="4-carb_acid_sugar_kinase_N_sf"/>
</dbReference>
<name>A0ABS8CN16_9RHOB</name>
<evidence type="ECO:0000256" key="2">
    <source>
        <dbReference type="ARBA" id="ARBA00022679"/>
    </source>
</evidence>
<feature type="domain" description="Four-carbon acid sugar kinase nucleotide binding" evidence="8">
    <location>
        <begin position="268"/>
        <end position="437"/>
    </location>
</feature>
<dbReference type="InterPro" id="IPR031475">
    <property type="entry name" value="NBD_C"/>
</dbReference>
<evidence type="ECO:0000256" key="6">
    <source>
        <dbReference type="ARBA" id="ARBA00023277"/>
    </source>
</evidence>
<evidence type="ECO:0000259" key="8">
    <source>
        <dbReference type="Pfam" id="PF17042"/>
    </source>
</evidence>
<protein>
    <submittedName>
        <fullName evidence="9">Four-carbon acid sugar kinase family protein</fullName>
    </submittedName>
</protein>
<feature type="domain" description="Four-carbon acid sugar kinase N-terminal" evidence="7">
    <location>
        <begin position="6"/>
        <end position="241"/>
    </location>
</feature>
<proteinExistence type="inferred from homology"/>
<gene>
    <name evidence="9" type="ORF">H0485_12350</name>
</gene>
<dbReference type="InterPro" id="IPR010737">
    <property type="entry name" value="4-carb_acid_sugar_kinase_N"/>
</dbReference>
<dbReference type="GO" id="GO:0016301">
    <property type="term" value="F:kinase activity"/>
    <property type="evidence" value="ECO:0007669"/>
    <property type="project" value="UniProtKB-KW"/>
</dbReference>
<keyword evidence="4 9" id="KW-0418">Kinase</keyword>
<evidence type="ECO:0000313" key="10">
    <source>
        <dbReference type="Proteomes" id="UP001198571"/>
    </source>
</evidence>
<dbReference type="Proteomes" id="UP001198571">
    <property type="component" value="Unassembled WGS sequence"/>
</dbReference>
<dbReference type="Pfam" id="PF07005">
    <property type="entry name" value="SBD_N"/>
    <property type="match status" value="1"/>
</dbReference>
<dbReference type="InterPro" id="IPR042213">
    <property type="entry name" value="NBD_C_sf"/>
</dbReference>
<evidence type="ECO:0000313" key="9">
    <source>
        <dbReference type="EMBL" id="MCB5410785.1"/>
    </source>
</evidence>
<dbReference type="Gene3D" id="3.40.980.20">
    <property type="entry name" value="Four-carbon acid sugar kinase, nucleotide binding domain"/>
    <property type="match status" value="1"/>
</dbReference>
<evidence type="ECO:0000256" key="1">
    <source>
        <dbReference type="ARBA" id="ARBA00005715"/>
    </source>
</evidence>
<evidence type="ECO:0000256" key="3">
    <source>
        <dbReference type="ARBA" id="ARBA00022741"/>
    </source>
</evidence>
<evidence type="ECO:0000256" key="5">
    <source>
        <dbReference type="ARBA" id="ARBA00022840"/>
    </source>
</evidence>
<keyword evidence="6" id="KW-0119">Carbohydrate metabolism</keyword>
<comment type="caution">
    <text evidence="9">The sequence shown here is derived from an EMBL/GenBank/DDBJ whole genome shotgun (WGS) entry which is preliminary data.</text>
</comment>
<keyword evidence="10" id="KW-1185">Reference proteome</keyword>
<dbReference type="RefSeq" id="WP_226935983.1">
    <property type="nucleotide sequence ID" value="NZ_JACDXX010000010.1"/>
</dbReference>
<evidence type="ECO:0000256" key="4">
    <source>
        <dbReference type="ARBA" id="ARBA00022777"/>
    </source>
</evidence>
<keyword evidence="2" id="KW-0808">Transferase</keyword>
<dbReference type="SUPFAM" id="SSF142764">
    <property type="entry name" value="YgbK-like"/>
    <property type="match status" value="1"/>
</dbReference>
<organism evidence="9 10">
    <name type="scientific">Pseudogemmobacter faecipullorum</name>
    <dbReference type="NCBI Taxonomy" id="2755041"/>
    <lineage>
        <taxon>Bacteria</taxon>
        <taxon>Pseudomonadati</taxon>
        <taxon>Pseudomonadota</taxon>
        <taxon>Alphaproteobacteria</taxon>
        <taxon>Rhodobacterales</taxon>
        <taxon>Paracoccaceae</taxon>
        <taxon>Pseudogemmobacter</taxon>
    </lineage>
</organism>
<sequence length="448" mass="46457">MSLDFAWYGDDFTGAAATMEALTFGGIPSVLFLETPDPAQLQRFPGIRALGLASTARTEGPAWMRAHLPEAFRALAALQPRILHYKVCSTLDSAPETGSIGTALEIGCELFDPAWVPVLIAAPQMRRYQAFGQLFAGVGAEVHRLDRHPVMARHPVTPMGEADVARHLGAQTALPLGALTLEDYHLGSDQALARALRQGKRALTLDAVDAASEAEAGRLIWQASAGAEPLFTIGSQGVEYAVIRHLAAQDGHVIPPMPGSRGAAGPILAVSGSVSPVTAAQIAWARGNGFCTLRLDPAALILGTADLAALGASALAELQQGRDVLIYTAEGPEDPGIAALAAALQQTGQSASAANQQIGESLGRLLCSLTRAAGLKRVVISGGDTSGHATRQMGIFALEALAPTIPGAALLRASAEGSFDGLEIALKGGQMGSEDYFGWIREGGGLRG</sequence>
<accession>A0ABS8CN16</accession>
<reference evidence="9 10" key="1">
    <citation type="submission" date="2020-07" db="EMBL/GenBank/DDBJ databases">
        <title>Pseudogemmobacter sp. nov., isolated from poultry manure in Taiwan.</title>
        <authorList>
            <person name="Lin S.-Y."/>
            <person name="Tang Y.-S."/>
            <person name="Young C.-C."/>
        </authorList>
    </citation>
    <scope>NUCLEOTIDE SEQUENCE [LARGE SCALE GENOMIC DNA]</scope>
    <source>
        <strain evidence="9 10">CC-YST710</strain>
    </source>
</reference>
<keyword evidence="3" id="KW-0547">Nucleotide-binding</keyword>
<evidence type="ECO:0000259" key="7">
    <source>
        <dbReference type="Pfam" id="PF07005"/>
    </source>
</evidence>
<comment type="similarity">
    <text evidence="1">Belongs to the four-carbon acid sugar kinase family.</text>
</comment>
<dbReference type="EMBL" id="JACDXX010000010">
    <property type="protein sequence ID" value="MCB5410785.1"/>
    <property type="molecule type" value="Genomic_DNA"/>
</dbReference>
<dbReference type="Pfam" id="PF17042">
    <property type="entry name" value="NBD_C"/>
    <property type="match status" value="1"/>
</dbReference>